<gene>
    <name evidence="3" type="ORF">S01H4_22436</name>
</gene>
<dbReference type="InterPro" id="IPR012495">
    <property type="entry name" value="TadE-like_dom"/>
</dbReference>
<organism evidence="3">
    <name type="scientific">marine sediment metagenome</name>
    <dbReference type="NCBI Taxonomy" id="412755"/>
    <lineage>
        <taxon>unclassified sequences</taxon>
        <taxon>metagenomes</taxon>
        <taxon>ecological metagenomes</taxon>
    </lineage>
</organism>
<comment type="caution">
    <text evidence="3">The sequence shown here is derived from an EMBL/GenBank/DDBJ whole genome shotgun (WGS) entry which is preliminary data.</text>
</comment>
<dbReference type="EMBL" id="BART01010284">
    <property type="protein sequence ID" value="GAG87423.1"/>
    <property type="molecule type" value="Genomic_DNA"/>
</dbReference>
<protein>
    <recommendedName>
        <fullName evidence="2">TadE-like domain-containing protein</fullName>
    </recommendedName>
</protein>
<evidence type="ECO:0000259" key="2">
    <source>
        <dbReference type="Pfam" id="PF07811"/>
    </source>
</evidence>
<name>X1BTA7_9ZZZZ</name>
<keyword evidence="1" id="KW-1133">Transmembrane helix</keyword>
<evidence type="ECO:0000313" key="3">
    <source>
        <dbReference type="EMBL" id="GAG87423.1"/>
    </source>
</evidence>
<proteinExistence type="predicted"/>
<feature type="domain" description="TadE-like" evidence="2">
    <location>
        <begin position="14"/>
        <end position="56"/>
    </location>
</feature>
<evidence type="ECO:0000256" key="1">
    <source>
        <dbReference type="SAM" id="Phobius"/>
    </source>
</evidence>
<dbReference type="Pfam" id="PF07811">
    <property type="entry name" value="TadE"/>
    <property type="match status" value="1"/>
</dbReference>
<sequence>MKIKRIRIIKNEKGASAVEFALILPILIMLVFGIFQFGIAYNNYITITHAAREGARRAAVDLDPDDPSPLKQFIINRAKPTVTLTEDDITIGTLTEDDIIIDFPEDLKIGDPVVVIITYDITIEIPFVGSWSIPLTSKAVMRLENYEY</sequence>
<accession>X1BTA7</accession>
<keyword evidence="1" id="KW-0472">Membrane</keyword>
<reference evidence="3" key="1">
    <citation type="journal article" date="2014" name="Front. Microbiol.">
        <title>High frequency of phylogenetically diverse reductive dehalogenase-homologous genes in deep subseafloor sedimentary metagenomes.</title>
        <authorList>
            <person name="Kawai M."/>
            <person name="Futagami T."/>
            <person name="Toyoda A."/>
            <person name="Takaki Y."/>
            <person name="Nishi S."/>
            <person name="Hori S."/>
            <person name="Arai W."/>
            <person name="Tsubouchi T."/>
            <person name="Morono Y."/>
            <person name="Uchiyama I."/>
            <person name="Ito T."/>
            <person name="Fujiyama A."/>
            <person name="Inagaki F."/>
            <person name="Takami H."/>
        </authorList>
    </citation>
    <scope>NUCLEOTIDE SEQUENCE</scope>
    <source>
        <strain evidence="3">Expedition CK06-06</strain>
    </source>
</reference>
<dbReference type="AlphaFoldDB" id="X1BTA7"/>
<keyword evidence="1" id="KW-0812">Transmembrane</keyword>
<feature type="transmembrane region" description="Helical" evidence="1">
    <location>
        <begin position="20"/>
        <end position="41"/>
    </location>
</feature>